<protein>
    <submittedName>
        <fullName evidence="2">Uncharacterized protein</fullName>
    </submittedName>
</protein>
<feature type="transmembrane region" description="Helical" evidence="1">
    <location>
        <begin position="7"/>
        <end position="30"/>
    </location>
</feature>
<keyword evidence="1" id="KW-1133">Transmembrane helix</keyword>
<dbReference type="AlphaFoldDB" id="A0A1I1DKN3"/>
<evidence type="ECO:0000313" key="3">
    <source>
        <dbReference type="Proteomes" id="UP000199161"/>
    </source>
</evidence>
<keyword evidence="1" id="KW-0472">Membrane</keyword>
<name>A0A1I1DKN3_NATHA</name>
<gene>
    <name evidence="2" type="ORF">SAMN05444422_101595</name>
</gene>
<sequence length="62" mass="6196">MAPMASLLYSVYAVAVLIVAVVGLLGVVFGTPTAGDGPGYRSKLLGVLGALFVVALVGSFLL</sequence>
<organism evidence="2 3">
    <name type="scientific">Natronobacterium haloterrestre</name>
    <name type="common">Halobiforma haloterrestris</name>
    <dbReference type="NCBI Taxonomy" id="148448"/>
    <lineage>
        <taxon>Archaea</taxon>
        <taxon>Methanobacteriati</taxon>
        <taxon>Methanobacteriota</taxon>
        <taxon>Stenosarchaea group</taxon>
        <taxon>Halobacteria</taxon>
        <taxon>Halobacteriales</taxon>
        <taxon>Natrialbaceae</taxon>
        <taxon>Natronobacterium</taxon>
    </lineage>
</organism>
<keyword evidence="1" id="KW-0812">Transmembrane</keyword>
<feature type="transmembrane region" description="Helical" evidence="1">
    <location>
        <begin position="42"/>
        <end position="61"/>
    </location>
</feature>
<evidence type="ECO:0000313" key="2">
    <source>
        <dbReference type="EMBL" id="SFB73648.1"/>
    </source>
</evidence>
<evidence type="ECO:0000256" key="1">
    <source>
        <dbReference type="SAM" id="Phobius"/>
    </source>
</evidence>
<keyword evidence="3" id="KW-1185">Reference proteome</keyword>
<proteinExistence type="predicted"/>
<dbReference type="Proteomes" id="UP000199161">
    <property type="component" value="Unassembled WGS sequence"/>
</dbReference>
<reference evidence="3" key="1">
    <citation type="submission" date="2016-10" db="EMBL/GenBank/DDBJ databases">
        <authorList>
            <person name="Varghese N."/>
            <person name="Submissions S."/>
        </authorList>
    </citation>
    <scope>NUCLEOTIDE SEQUENCE [LARGE SCALE GENOMIC DNA]</scope>
    <source>
        <strain evidence="3">DSM 13078</strain>
    </source>
</reference>
<dbReference type="EMBL" id="FOKW01000001">
    <property type="protein sequence ID" value="SFB73648.1"/>
    <property type="molecule type" value="Genomic_DNA"/>
</dbReference>
<accession>A0A1I1DKN3</accession>